<dbReference type="Pfam" id="PF00535">
    <property type="entry name" value="Glycos_transf_2"/>
    <property type="match status" value="1"/>
</dbReference>
<dbReference type="Proteomes" id="UP000248703">
    <property type="component" value="Unassembled WGS sequence"/>
</dbReference>
<dbReference type="SUPFAM" id="SSF53448">
    <property type="entry name" value="Nucleotide-diphospho-sugar transferases"/>
    <property type="match status" value="1"/>
</dbReference>
<protein>
    <submittedName>
        <fullName evidence="2">Glycosyl transferase family 2</fullName>
    </submittedName>
</protein>
<accession>A0A327RBC0</accession>
<comment type="caution">
    <text evidence="2">The sequence shown here is derived from an EMBL/GenBank/DDBJ whole genome shotgun (WGS) entry which is preliminary data.</text>
</comment>
<evidence type="ECO:0000259" key="1">
    <source>
        <dbReference type="Pfam" id="PF00535"/>
    </source>
</evidence>
<organism evidence="2 3">
    <name type="scientific">Olleya aquimaris</name>
    <dbReference type="NCBI Taxonomy" id="639310"/>
    <lineage>
        <taxon>Bacteria</taxon>
        <taxon>Pseudomonadati</taxon>
        <taxon>Bacteroidota</taxon>
        <taxon>Flavobacteriia</taxon>
        <taxon>Flavobacteriales</taxon>
        <taxon>Flavobacteriaceae</taxon>
    </lineage>
</organism>
<dbReference type="InterPro" id="IPR029044">
    <property type="entry name" value="Nucleotide-diphossugar_trans"/>
</dbReference>
<dbReference type="AlphaFoldDB" id="A0A327RBC0"/>
<dbReference type="EMBL" id="QLLO01000006">
    <property type="protein sequence ID" value="RAJ13405.1"/>
    <property type="molecule type" value="Genomic_DNA"/>
</dbReference>
<dbReference type="GO" id="GO:0016740">
    <property type="term" value="F:transferase activity"/>
    <property type="evidence" value="ECO:0007669"/>
    <property type="project" value="UniProtKB-KW"/>
</dbReference>
<evidence type="ECO:0000313" key="3">
    <source>
        <dbReference type="Proteomes" id="UP000248703"/>
    </source>
</evidence>
<dbReference type="CDD" id="cd00761">
    <property type="entry name" value="Glyco_tranf_GTA_type"/>
    <property type="match status" value="1"/>
</dbReference>
<feature type="domain" description="Glycosyltransferase 2-like" evidence="1">
    <location>
        <begin position="54"/>
        <end position="144"/>
    </location>
</feature>
<keyword evidence="3" id="KW-1185">Reference proteome</keyword>
<dbReference type="InterPro" id="IPR001173">
    <property type="entry name" value="Glyco_trans_2-like"/>
</dbReference>
<evidence type="ECO:0000313" key="2">
    <source>
        <dbReference type="EMBL" id="RAJ13405.1"/>
    </source>
</evidence>
<name>A0A327RBC0_9FLAO</name>
<reference evidence="2 3" key="1">
    <citation type="submission" date="2018-06" db="EMBL/GenBank/DDBJ databases">
        <title>Genomic Encyclopedia of Archaeal and Bacterial Type Strains, Phase II (KMG-II): from individual species to whole genera.</title>
        <authorList>
            <person name="Goeker M."/>
        </authorList>
    </citation>
    <scope>NUCLEOTIDE SEQUENCE [LARGE SCALE GENOMIC DNA]</scope>
    <source>
        <strain evidence="2 3">DSM 24464</strain>
    </source>
</reference>
<proteinExistence type="predicted"/>
<sequence length="278" mass="32116">MRNASNNGLKLEILLSTMNRTSLDFLTHLFPEHNYLDFNILIINQTEEHNLLRSNYENIRVINAFEKGLAKSRNLAIKNATGDICLLADDDVKYKKQFSDCIIKSFTTYPEADIITFKMQDFDGNDFKIYSDKKQHDLETIKNVNSVVIGFNRKQIINSNLYFDEAFGLGSDFQTADEYIFLREALQKNLTLIFEPQPILSHPKFSSGQDNGNDKLIFARAALYYKYSGILGYLKLIKHLYLLNKQGYIKSSQLLSKFKIGLKGISHYKRLNKQNTHD</sequence>
<dbReference type="Gene3D" id="3.90.550.10">
    <property type="entry name" value="Spore Coat Polysaccharide Biosynthesis Protein SpsA, Chain A"/>
    <property type="match status" value="1"/>
</dbReference>
<keyword evidence="2" id="KW-0808">Transferase</keyword>
<gene>
    <name evidence="2" type="ORF">LY08_01922</name>
</gene>